<feature type="signal peptide" evidence="1">
    <location>
        <begin position="1"/>
        <end position="28"/>
    </location>
</feature>
<sequence>LLAAESSHRGTGWLLLLFFLLNADATTAVLDIHRNPLPKFPGRTASMWAQMSSVCISPGPSPPASALADMITRSQFLD</sequence>
<evidence type="ECO:0000313" key="3">
    <source>
        <dbReference type="Proteomes" id="UP001233172"/>
    </source>
</evidence>
<name>A0AAD8AZ90_BIOPF</name>
<evidence type="ECO:0000256" key="1">
    <source>
        <dbReference type="SAM" id="SignalP"/>
    </source>
</evidence>
<keyword evidence="3" id="KW-1185">Reference proteome</keyword>
<feature type="non-terminal residue" evidence="2">
    <location>
        <position position="1"/>
    </location>
</feature>
<reference evidence="2" key="2">
    <citation type="submission" date="2023-04" db="EMBL/GenBank/DDBJ databases">
        <authorList>
            <person name="Bu L."/>
            <person name="Lu L."/>
            <person name="Laidemitt M.R."/>
            <person name="Zhang S.M."/>
            <person name="Mutuku M."/>
            <person name="Mkoji G."/>
            <person name="Steinauer M."/>
            <person name="Loker E.S."/>
        </authorList>
    </citation>
    <scope>NUCLEOTIDE SEQUENCE</scope>
    <source>
        <strain evidence="2">KasaAsao</strain>
        <tissue evidence="2">Whole Snail</tissue>
    </source>
</reference>
<proteinExistence type="predicted"/>
<reference evidence="2" key="1">
    <citation type="journal article" date="2023" name="PLoS Negl. Trop. Dis.">
        <title>A genome sequence for Biomphalaria pfeifferi, the major vector snail for the human-infecting parasite Schistosoma mansoni.</title>
        <authorList>
            <person name="Bu L."/>
            <person name="Lu L."/>
            <person name="Laidemitt M.R."/>
            <person name="Zhang S.M."/>
            <person name="Mutuku M."/>
            <person name="Mkoji G."/>
            <person name="Steinauer M."/>
            <person name="Loker E.S."/>
        </authorList>
    </citation>
    <scope>NUCLEOTIDE SEQUENCE</scope>
    <source>
        <strain evidence="2">KasaAsao</strain>
    </source>
</reference>
<organism evidence="2 3">
    <name type="scientific">Biomphalaria pfeifferi</name>
    <name type="common">Bloodfluke planorb</name>
    <name type="synonym">Freshwater snail</name>
    <dbReference type="NCBI Taxonomy" id="112525"/>
    <lineage>
        <taxon>Eukaryota</taxon>
        <taxon>Metazoa</taxon>
        <taxon>Spiralia</taxon>
        <taxon>Lophotrochozoa</taxon>
        <taxon>Mollusca</taxon>
        <taxon>Gastropoda</taxon>
        <taxon>Heterobranchia</taxon>
        <taxon>Euthyneura</taxon>
        <taxon>Panpulmonata</taxon>
        <taxon>Hygrophila</taxon>
        <taxon>Lymnaeoidea</taxon>
        <taxon>Planorbidae</taxon>
        <taxon>Biomphalaria</taxon>
    </lineage>
</organism>
<protein>
    <submittedName>
        <fullName evidence="2">LIM/homeobox protein Lhx3 isoform X1</fullName>
    </submittedName>
</protein>
<feature type="chain" id="PRO_5041945781" evidence="1">
    <location>
        <begin position="29"/>
        <end position="78"/>
    </location>
</feature>
<keyword evidence="1" id="KW-0732">Signal</keyword>
<dbReference type="Proteomes" id="UP001233172">
    <property type="component" value="Unassembled WGS sequence"/>
</dbReference>
<dbReference type="EMBL" id="JASAOG010000185">
    <property type="protein sequence ID" value="KAK0045178.1"/>
    <property type="molecule type" value="Genomic_DNA"/>
</dbReference>
<evidence type="ECO:0000313" key="2">
    <source>
        <dbReference type="EMBL" id="KAK0045178.1"/>
    </source>
</evidence>
<dbReference type="AlphaFoldDB" id="A0AAD8AZ90"/>
<gene>
    <name evidence="2" type="ORF">Bpfe_025450</name>
</gene>
<feature type="non-terminal residue" evidence="2">
    <location>
        <position position="78"/>
    </location>
</feature>
<comment type="caution">
    <text evidence="2">The sequence shown here is derived from an EMBL/GenBank/DDBJ whole genome shotgun (WGS) entry which is preliminary data.</text>
</comment>
<accession>A0AAD8AZ90</accession>